<feature type="region of interest" description="Disordered" evidence="1">
    <location>
        <begin position="553"/>
        <end position="677"/>
    </location>
</feature>
<gene>
    <name evidence="3" type="ORF">FA15DRAFT_703346</name>
</gene>
<evidence type="ECO:0000313" key="4">
    <source>
        <dbReference type="Proteomes" id="UP000307440"/>
    </source>
</evidence>
<feature type="compositionally biased region" description="Basic and acidic residues" evidence="1">
    <location>
        <begin position="592"/>
        <end position="608"/>
    </location>
</feature>
<dbReference type="OrthoDB" id="2575061at2759"/>
<feature type="compositionally biased region" description="Basic and acidic residues" evidence="1">
    <location>
        <begin position="1518"/>
        <end position="1527"/>
    </location>
</feature>
<keyword evidence="2" id="KW-1133">Transmembrane helix</keyword>
<keyword evidence="2" id="KW-0472">Membrane</keyword>
<evidence type="ECO:0008006" key="5">
    <source>
        <dbReference type="Google" id="ProtNLM"/>
    </source>
</evidence>
<feature type="compositionally biased region" description="Low complexity" evidence="1">
    <location>
        <begin position="1380"/>
        <end position="1395"/>
    </location>
</feature>
<feature type="compositionally biased region" description="Polar residues" evidence="1">
    <location>
        <begin position="137"/>
        <end position="147"/>
    </location>
</feature>
<organism evidence="3 4">
    <name type="scientific">Coprinopsis marcescibilis</name>
    <name type="common">Agaric fungus</name>
    <name type="synonym">Psathyrella marcescibilis</name>
    <dbReference type="NCBI Taxonomy" id="230819"/>
    <lineage>
        <taxon>Eukaryota</taxon>
        <taxon>Fungi</taxon>
        <taxon>Dikarya</taxon>
        <taxon>Basidiomycota</taxon>
        <taxon>Agaricomycotina</taxon>
        <taxon>Agaricomycetes</taxon>
        <taxon>Agaricomycetidae</taxon>
        <taxon>Agaricales</taxon>
        <taxon>Agaricineae</taxon>
        <taxon>Psathyrellaceae</taxon>
        <taxon>Coprinopsis</taxon>
    </lineage>
</organism>
<dbReference type="STRING" id="230819.A0A5C3KZP0"/>
<feature type="compositionally biased region" description="Polar residues" evidence="1">
    <location>
        <begin position="1888"/>
        <end position="1900"/>
    </location>
</feature>
<feature type="compositionally biased region" description="Basic and acidic residues" evidence="1">
    <location>
        <begin position="12"/>
        <end position="39"/>
    </location>
</feature>
<reference evidence="3 4" key="1">
    <citation type="journal article" date="2019" name="Nat. Ecol. Evol.">
        <title>Megaphylogeny resolves global patterns of mushroom evolution.</title>
        <authorList>
            <person name="Varga T."/>
            <person name="Krizsan K."/>
            <person name="Foldi C."/>
            <person name="Dima B."/>
            <person name="Sanchez-Garcia M."/>
            <person name="Sanchez-Ramirez S."/>
            <person name="Szollosi G.J."/>
            <person name="Szarkandi J.G."/>
            <person name="Papp V."/>
            <person name="Albert L."/>
            <person name="Andreopoulos W."/>
            <person name="Angelini C."/>
            <person name="Antonin V."/>
            <person name="Barry K.W."/>
            <person name="Bougher N.L."/>
            <person name="Buchanan P."/>
            <person name="Buyck B."/>
            <person name="Bense V."/>
            <person name="Catcheside P."/>
            <person name="Chovatia M."/>
            <person name="Cooper J."/>
            <person name="Damon W."/>
            <person name="Desjardin D."/>
            <person name="Finy P."/>
            <person name="Geml J."/>
            <person name="Haridas S."/>
            <person name="Hughes K."/>
            <person name="Justo A."/>
            <person name="Karasinski D."/>
            <person name="Kautmanova I."/>
            <person name="Kiss B."/>
            <person name="Kocsube S."/>
            <person name="Kotiranta H."/>
            <person name="LaButti K.M."/>
            <person name="Lechner B.E."/>
            <person name="Liimatainen K."/>
            <person name="Lipzen A."/>
            <person name="Lukacs Z."/>
            <person name="Mihaltcheva S."/>
            <person name="Morgado L.N."/>
            <person name="Niskanen T."/>
            <person name="Noordeloos M.E."/>
            <person name="Ohm R.A."/>
            <person name="Ortiz-Santana B."/>
            <person name="Ovrebo C."/>
            <person name="Racz N."/>
            <person name="Riley R."/>
            <person name="Savchenko A."/>
            <person name="Shiryaev A."/>
            <person name="Soop K."/>
            <person name="Spirin V."/>
            <person name="Szebenyi C."/>
            <person name="Tomsovsky M."/>
            <person name="Tulloss R.E."/>
            <person name="Uehling J."/>
            <person name="Grigoriev I.V."/>
            <person name="Vagvolgyi C."/>
            <person name="Papp T."/>
            <person name="Martin F.M."/>
            <person name="Miettinen O."/>
            <person name="Hibbett D.S."/>
            <person name="Nagy L.G."/>
        </authorList>
    </citation>
    <scope>NUCLEOTIDE SEQUENCE [LARGE SCALE GENOMIC DNA]</scope>
    <source>
        <strain evidence="3 4">CBS 121175</strain>
    </source>
</reference>
<feature type="compositionally biased region" description="Low complexity" evidence="1">
    <location>
        <begin position="1206"/>
        <end position="1217"/>
    </location>
</feature>
<feature type="region of interest" description="Disordered" evidence="1">
    <location>
        <begin position="1683"/>
        <end position="1705"/>
    </location>
</feature>
<feature type="compositionally biased region" description="Low complexity" evidence="1">
    <location>
        <begin position="1966"/>
        <end position="1986"/>
    </location>
</feature>
<feature type="compositionally biased region" description="Polar residues" evidence="1">
    <location>
        <begin position="235"/>
        <end position="246"/>
    </location>
</feature>
<feature type="region of interest" description="Disordered" evidence="1">
    <location>
        <begin position="1474"/>
        <end position="1621"/>
    </location>
</feature>
<feature type="region of interest" description="Disordered" evidence="1">
    <location>
        <begin position="1966"/>
        <end position="1989"/>
    </location>
</feature>
<protein>
    <recommendedName>
        <fullName evidence="5">Transmembrane protein</fullName>
    </recommendedName>
</protein>
<feature type="compositionally biased region" description="Gly residues" evidence="1">
    <location>
        <begin position="2031"/>
        <end position="2043"/>
    </location>
</feature>
<feature type="region of interest" description="Disordered" evidence="1">
    <location>
        <begin position="1315"/>
        <end position="1426"/>
    </location>
</feature>
<feature type="compositionally biased region" description="Low complexity" evidence="1">
    <location>
        <begin position="1402"/>
        <end position="1426"/>
    </location>
</feature>
<feature type="compositionally biased region" description="Basic and acidic residues" evidence="1">
    <location>
        <begin position="2017"/>
        <end position="2028"/>
    </location>
</feature>
<sequence>MESPSQSSSRPHRPDSNTDREKEKERDDNNNDKHRDNDHSPTYPAQAERPASGSASSPSPVFPPSASGSPHPPSSFPYPYAGAAGTVASRADAPSRASYKSEGYPSWLPRRPPPPAPASTVGTNTPMPTNEFGILSGSASAAGTTNPGEFEREYKAFLEQMQRERLELDADQERQRRQRDMRDISMDMEDTDGNNLRLDTTMDNDDNEDDDEDNDYLEDNDDSYLQNPLARRPRNSTGTEGSTSSPDPIPPTQIGGRKATPRSVRIVNLQRDAVAKGLGVGLPPAAAVRHSAASEDLTGAAAGSPTAYGFGDLHARTHSQSQWYSRKHQHRESNHEKRISSGATAVAPVHQAHTRAYSRGAAPPAFFNSVASAGGISMGAGGAGDAGERRTRPKFNLRGLHLEMMRSPSGWMKVYYRLWPILVFAHIPVQTFLDFNAVYMLVQVSRHPLPNASPNSGKNWALCAAAYIACWFLWALVVFLLYEVVYNFARRWRVRRPLIFPLYLNASGYTYACLTSYNTFCFLQHLRYTAFLPIEPDLSGVTSSNSSRISIEYNEKSEAEANQDDSRDTNREGDVSGVLADISGNTGYGAGDESKEKSRSDEVVEEPRTPVNGVSVSRPLPAARNHGRTESQESTGSEPDGEGDAALSKFRRREARERGESVPVEAEHGSGNGDSKKTKSGLVLFILRKLQLHKLLGYSSPSPSLSPSADVQRTGSLRTTKKFTKEGAEANKVKRLEREKKVKQSVNVTWRDGLAETFNLYSQNLPNMVVLLPRAGVALGLVLAFGSGAGGGRFGTSLGQAAQRDATFFRRENGLLTEYALAILWINIAWAGWRLLVLVVSWIGLWILSGHSCAGICGPRNKWEEEEHNRLSAAFSPTHHGRNYSISSSLASDDDSVLPWEWRECTRARVQDAWEFCLVGRMGLRWGVDEKRGTFDGARGFGGEEFREKGKARARVRQSEKGYLDRERDLVEEDEEDDGGLSDEGLQRVLAAVGFPSVASPAKRGVLRSDLFESPSKGRGSSDREKSGDNESLESLKLGEKRKGYTPPLTLPVGGQPPLLKLPYPFTKPGSGQVSSKDLVPFPKERDRDSGKSGSKKSKSKSQSGTSSGTGSGSGSSNDDDDDRDGEGQDQDEEEEEEDGSSSSHRYSAEPSTPSHSHSSSSRGGGGGRASNSMSSLGHPLPPAASSFGGVLAGSPTGRSISTFNPPSASPVSPSSGSGSGSGGSGARPLSISQSSASPVGWKNRGAGVMGAGAAGGVGSTRFPFLSGPPGFAHPAHQRRPGAHSTTSSTGHSRGLSQVSGVSGFSGFSAISAGSGYAASGSAGPGLSEGAESVLSGVRSRMESAESGESGSSGEDLGGGGRPVVPAGGLPMPPRHPHLVQQGVQGELGQMGVQGRSRRGSRVSGSPKSGSGSSSTGGSAAAVAAATAGVVVPVREQSQLEGVAFPSVSEREGRGRGRLDGTFPEDVELGLGALARESGVRTSRTRRMGEEDGASLQLELQHGDEEDSDYNDDDEHDEEVKGEREDVVGLLGSGSASGNNSAGPSPRASLVDITAAGARSRTRSRHSSSAQSRESLRLSTGAGARPLSISFTGDRSRRSSLRQGYTVTGDSPARSRRESVASAVRERASSFGVMMRERAQSLMQSVVGAGVLGAGAPGLTQPVSTGGGQMGPSSSMTNLHAGHGHRRLGSSSGESAAGVESRVTGSIRSATPAVVRLSGGGDGDAVIRIPVGAGSIVPTPVMRSVSGDSSGSSSSGGVQRHHQLIEEDASYSSSSHSRSGSESLSGSGSAPEGNNHTFGRPVPFLQTPSDQEDESDFGEPISPQRRLSPALQAAAQSSEDEEEQYFSQPEASLRSPQLSVRTRTGSATPSMLSSGMPTPIPLSHEPTFVSQQQGSESPALQDSPPEVFLHPPSAPGTFDSRWARNRSLSPAGSTNTDYLSVRGGEAESIMMLSSAAQSFVTAPASIAESSTTTTTGRSGGSSDTATISGSWEERGAFFSGFLGPSAATRTGLGTQRGRRDSGMVERAGDVAGAGGGIGDGRIA</sequence>
<feature type="compositionally biased region" description="Polar residues" evidence="1">
    <location>
        <begin position="1845"/>
        <end position="1876"/>
    </location>
</feature>
<feature type="compositionally biased region" description="Low complexity" evidence="1">
    <location>
        <begin position="50"/>
        <end position="69"/>
    </location>
</feature>
<feature type="compositionally biased region" description="Low complexity" evidence="1">
    <location>
        <begin position="1567"/>
        <end position="1579"/>
    </location>
</feature>
<feature type="compositionally biased region" description="Low complexity" evidence="1">
    <location>
        <begin position="1744"/>
        <end position="1758"/>
    </location>
</feature>
<dbReference type="PANTHER" id="PTHR35711">
    <property type="entry name" value="EXPRESSED PROTEIN"/>
    <property type="match status" value="1"/>
</dbReference>
<feature type="region of interest" description="Disordered" evidence="1">
    <location>
        <begin position="2001"/>
        <end position="2043"/>
    </location>
</feature>
<feature type="compositionally biased region" description="Low complexity" evidence="1">
    <location>
        <begin position="1315"/>
        <end position="1333"/>
    </location>
</feature>
<feature type="compositionally biased region" description="Basic and acidic residues" evidence="1">
    <location>
        <begin position="1020"/>
        <end position="1029"/>
    </location>
</feature>
<feature type="compositionally biased region" description="Basic and acidic residues" evidence="1">
    <location>
        <begin position="149"/>
        <end position="185"/>
    </location>
</feature>
<feature type="compositionally biased region" description="Basic and acidic residues" evidence="1">
    <location>
        <begin position="957"/>
        <end position="969"/>
    </location>
</feature>
<feature type="compositionally biased region" description="Gly residues" evidence="1">
    <location>
        <begin position="1248"/>
        <end position="1259"/>
    </location>
</feature>
<accession>A0A5C3KZP0</accession>
<feature type="transmembrane region" description="Helical" evidence="2">
    <location>
        <begin position="459"/>
        <end position="486"/>
    </location>
</feature>
<dbReference type="Proteomes" id="UP000307440">
    <property type="component" value="Unassembled WGS sequence"/>
</dbReference>
<feature type="compositionally biased region" description="Low complexity" evidence="1">
    <location>
        <begin position="1824"/>
        <end position="1837"/>
    </location>
</feature>
<evidence type="ECO:0000256" key="1">
    <source>
        <dbReference type="SAM" id="MobiDB-lite"/>
    </source>
</evidence>
<feature type="compositionally biased region" description="Basic and acidic residues" evidence="1">
    <location>
        <begin position="553"/>
        <end position="574"/>
    </location>
</feature>
<dbReference type="PANTHER" id="PTHR35711:SF1">
    <property type="entry name" value="ECTODERMAL, ISOFORM F"/>
    <property type="match status" value="1"/>
</dbReference>
<evidence type="ECO:0000313" key="3">
    <source>
        <dbReference type="EMBL" id="TFK25902.1"/>
    </source>
</evidence>
<feature type="compositionally biased region" description="Low complexity" evidence="1">
    <location>
        <begin position="1689"/>
        <end position="1701"/>
    </location>
</feature>
<feature type="region of interest" description="Disordered" evidence="1">
    <location>
        <begin position="957"/>
        <end position="982"/>
    </location>
</feature>
<feature type="region of interest" description="Disordered" evidence="1">
    <location>
        <begin position="1737"/>
        <end position="1903"/>
    </location>
</feature>
<feature type="compositionally biased region" description="Low complexity" evidence="1">
    <location>
        <begin position="1770"/>
        <end position="1789"/>
    </location>
</feature>
<keyword evidence="4" id="KW-1185">Reference proteome</keyword>
<feature type="compositionally biased region" description="Acidic residues" evidence="1">
    <location>
        <begin position="1504"/>
        <end position="1517"/>
    </location>
</feature>
<feature type="compositionally biased region" description="Acidic residues" evidence="1">
    <location>
        <begin position="202"/>
        <end position="222"/>
    </location>
</feature>
<feature type="compositionally biased region" description="Acidic residues" evidence="1">
    <location>
        <begin position="1118"/>
        <end position="1140"/>
    </location>
</feature>
<keyword evidence="2" id="KW-0812">Transmembrane</keyword>
<feature type="compositionally biased region" description="Low complexity" evidence="1">
    <location>
        <begin position="1529"/>
        <end position="1546"/>
    </location>
</feature>
<feature type="region of interest" description="Disordered" evidence="1">
    <location>
        <begin position="1009"/>
        <end position="1301"/>
    </location>
</feature>
<feature type="compositionally biased region" description="Acidic residues" evidence="1">
    <location>
        <begin position="970"/>
        <end position="981"/>
    </location>
</feature>
<feature type="compositionally biased region" description="Low complexity" evidence="1">
    <location>
        <begin position="1285"/>
        <end position="1301"/>
    </location>
</feature>
<name>A0A5C3KZP0_COPMA</name>
<feature type="transmembrane region" description="Helical" evidence="2">
    <location>
        <begin position="414"/>
        <end position="439"/>
    </location>
</feature>
<proteinExistence type="predicted"/>
<feature type="compositionally biased region" description="Low complexity" evidence="1">
    <location>
        <begin position="1141"/>
        <end position="1162"/>
    </location>
</feature>
<dbReference type="EMBL" id="ML210181">
    <property type="protein sequence ID" value="TFK25902.1"/>
    <property type="molecule type" value="Genomic_DNA"/>
</dbReference>
<evidence type="ECO:0000256" key="2">
    <source>
        <dbReference type="SAM" id="Phobius"/>
    </source>
</evidence>
<feature type="region of interest" description="Disordered" evidence="1">
    <location>
        <begin position="1"/>
        <end position="263"/>
    </location>
</feature>
<feature type="compositionally biased region" description="Basic and acidic residues" evidence="1">
    <location>
        <begin position="654"/>
        <end position="668"/>
    </location>
</feature>
<feature type="compositionally biased region" description="Low complexity" evidence="1">
    <location>
        <begin position="1345"/>
        <end position="1355"/>
    </location>
</feature>